<dbReference type="GO" id="GO:0008270">
    <property type="term" value="F:zinc ion binding"/>
    <property type="evidence" value="ECO:0007669"/>
    <property type="project" value="UniProtKB-KW"/>
</dbReference>
<evidence type="ECO:0000313" key="7">
    <source>
        <dbReference type="EMBL" id="KAJ6693375.1"/>
    </source>
</evidence>
<evidence type="ECO:0000256" key="1">
    <source>
        <dbReference type="ARBA" id="ARBA00022723"/>
    </source>
</evidence>
<sequence length="218" mass="23487">MKKCELCKSAARTYCESDQANLCWSCDAKVHGANFLVARHARAVLCQSCQFPTPWKASGAQLGHTVSVCERCMISNENNNRETQEQEENGSSDDIEEDSDSESDSDSNDDGGGEEDGGAGDNQVVPWSPTAPAASSSCSCTSNDDNDVDCVESVNVLSFKKQRLQDDLDRSCSLRMYGNTATSVESLQFFGGGIFERKEKGTGPDCLSRVERSGGCSC</sequence>
<dbReference type="Pfam" id="PF00643">
    <property type="entry name" value="zf-B_box"/>
    <property type="match status" value="1"/>
</dbReference>
<dbReference type="InterPro" id="IPR049808">
    <property type="entry name" value="CONSTANS-like_Bbox1"/>
</dbReference>
<dbReference type="SMART" id="SM00336">
    <property type="entry name" value="BBOX"/>
    <property type="match status" value="1"/>
</dbReference>
<organism evidence="7 8">
    <name type="scientific">Salix viminalis</name>
    <name type="common">Common osier</name>
    <name type="synonym">Basket willow</name>
    <dbReference type="NCBI Taxonomy" id="40686"/>
    <lineage>
        <taxon>Eukaryota</taxon>
        <taxon>Viridiplantae</taxon>
        <taxon>Streptophyta</taxon>
        <taxon>Embryophyta</taxon>
        <taxon>Tracheophyta</taxon>
        <taxon>Spermatophyta</taxon>
        <taxon>Magnoliopsida</taxon>
        <taxon>eudicotyledons</taxon>
        <taxon>Gunneridae</taxon>
        <taxon>Pentapetalae</taxon>
        <taxon>rosids</taxon>
        <taxon>fabids</taxon>
        <taxon>Malpighiales</taxon>
        <taxon>Salicaceae</taxon>
        <taxon>Saliceae</taxon>
        <taxon>Salix</taxon>
    </lineage>
</organism>
<evidence type="ECO:0000256" key="3">
    <source>
        <dbReference type="ARBA" id="ARBA00022833"/>
    </source>
</evidence>
<dbReference type="InterPro" id="IPR000315">
    <property type="entry name" value="Znf_B-box"/>
</dbReference>
<evidence type="ECO:0000313" key="8">
    <source>
        <dbReference type="Proteomes" id="UP001151529"/>
    </source>
</evidence>
<protein>
    <recommendedName>
        <fullName evidence="6">B box-type domain-containing protein</fullName>
    </recommendedName>
</protein>
<dbReference type="PANTHER" id="PTHR31717">
    <property type="entry name" value="ZINC FINGER PROTEIN CONSTANS-LIKE 10"/>
    <property type="match status" value="1"/>
</dbReference>
<keyword evidence="3" id="KW-0862">Zinc</keyword>
<dbReference type="CDD" id="cd19821">
    <property type="entry name" value="Bbox1_BBX-like"/>
    <property type="match status" value="1"/>
</dbReference>
<comment type="caution">
    <text evidence="7">The sequence shown here is derived from an EMBL/GenBank/DDBJ whole genome shotgun (WGS) entry which is preliminary data.</text>
</comment>
<feature type="domain" description="B box-type" evidence="6">
    <location>
        <begin position="1"/>
        <end position="45"/>
    </location>
</feature>
<keyword evidence="1" id="KW-0479">Metal-binding</keyword>
<evidence type="ECO:0000256" key="5">
    <source>
        <dbReference type="SAM" id="MobiDB-lite"/>
    </source>
</evidence>
<reference evidence="7" key="2">
    <citation type="journal article" date="2023" name="Int. J. Mol. Sci.">
        <title>De Novo Assembly and Annotation of 11 Diverse Shrub Willow (Salix) Genomes Reveals Novel Gene Organization in Sex-Linked Regions.</title>
        <authorList>
            <person name="Hyden B."/>
            <person name="Feng K."/>
            <person name="Yates T.B."/>
            <person name="Jawdy S."/>
            <person name="Cereghino C."/>
            <person name="Smart L.B."/>
            <person name="Muchero W."/>
        </authorList>
    </citation>
    <scope>NUCLEOTIDE SEQUENCE [LARGE SCALE GENOMIC DNA]</scope>
    <source>
        <tissue evidence="7">Shoot tip</tissue>
    </source>
</reference>
<evidence type="ECO:0000259" key="6">
    <source>
        <dbReference type="PROSITE" id="PS50119"/>
    </source>
</evidence>
<dbReference type="EMBL" id="JAPFFL010000011">
    <property type="protein sequence ID" value="KAJ6693375.1"/>
    <property type="molecule type" value="Genomic_DNA"/>
</dbReference>
<evidence type="ECO:0000256" key="4">
    <source>
        <dbReference type="PROSITE-ProRule" id="PRU00024"/>
    </source>
</evidence>
<dbReference type="OrthoDB" id="153872at2759"/>
<evidence type="ECO:0000256" key="2">
    <source>
        <dbReference type="ARBA" id="ARBA00022771"/>
    </source>
</evidence>
<proteinExistence type="predicted"/>
<dbReference type="Proteomes" id="UP001151529">
    <property type="component" value="Chromosome 13"/>
</dbReference>
<dbReference type="PANTHER" id="PTHR31717:SF60">
    <property type="entry name" value="B-BOX TYPE ZINC FINGER FAMILY PROTEIN"/>
    <property type="match status" value="1"/>
</dbReference>
<dbReference type="AlphaFoldDB" id="A0A9Q0SXX0"/>
<accession>A0A9Q0SXX0</accession>
<reference evidence="7" key="1">
    <citation type="submission" date="2022-11" db="EMBL/GenBank/DDBJ databases">
        <authorList>
            <person name="Hyden B.L."/>
            <person name="Feng K."/>
            <person name="Yates T."/>
            <person name="Jawdy S."/>
            <person name="Smart L.B."/>
            <person name="Muchero W."/>
        </authorList>
    </citation>
    <scope>NUCLEOTIDE SEQUENCE</scope>
    <source>
        <tissue evidence="7">Shoot tip</tissue>
    </source>
</reference>
<gene>
    <name evidence="7" type="ORF">OIU85_004172</name>
</gene>
<keyword evidence="8" id="KW-1185">Reference proteome</keyword>
<name>A0A9Q0SXX0_SALVM</name>
<feature type="compositionally biased region" description="Acidic residues" evidence="5">
    <location>
        <begin position="85"/>
        <end position="118"/>
    </location>
</feature>
<feature type="region of interest" description="Disordered" evidence="5">
    <location>
        <begin position="79"/>
        <end position="130"/>
    </location>
</feature>
<dbReference type="PROSITE" id="PS50119">
    <property type="entry name" value="ZF_BBOX"/>
    <property type="match status" value="1"/>
</dbReference>
<keyword evidence="2 4" id="KW-0863">Zinc-finger</keyword>